<dbReference type="AlphaFoldDB" id="A0AAW7DWM9"/>
<feature type="domain" description="DUF6161" evidence="2">
    <location>
        <begin position="201"/>
        <end position="364"/>
    </location>
</feature>
<dbReference type="EMBL" id="JACANB010000008">
    <property type="protein sequence ID" value="MDM1697106.1"/>
    <property type="molecule type" value="Genomic_DNA"/>
</dbReference>
<evidence type="ECO:0000313" key="4">
    <source>
        <dbReference type="Proteomes" id="UP001173465"/>
    </source>
</evidence>
<proteinExistence type="predicted"/>
<evidence type="ECO:0000313" key="3">
    <source>
        <dbReference type="EMBL" id="MDM1697106.1"/>
    </source>
</evidence>
<reference evidence="3" key="1">
    <citation type="submission" date="2020-06" db="EMBL/GenBank/DDBJ databases">
        <authorList>
            <person name="Dong N."/>
        </authorList>
    </citation>
    <scope>NUCLEOTIDE SEQUENCE</scope>
    <source>
        <strain evidence="3">DF46-2-2</strain>
    </source>
</reference>
<name>A0AAW7DWM9_9GAMM</name>
<dbReference type="InterPro" id="IPR046159">
    <property type="entry name" value="DUF6161"/>
</dbReference>
<feature type="transmembrane region" description="Helical" evidence="1">
    <location>
        <begin position="248"/>
        <end position="269"/>
    </location>
</feature>
<feature type="transmembrane region" description="Helical" evidence="1">
    <location>
        <begin position="281"/>
        <end position="301"/>
    </location>
</feature>
<protein>
    <recommendedName>
        <fullName evidence="2">DUF6161 domain-containing protein</fullName>
    </recommendedName>
</protein>
<comment type="caution">
    <text evidence="3">The sequence shown here is derived from an EMBL/GenBank/DDBJ whole genome shotgun (WGS) entry which is preliminary data.</text>
</comment>
<reference evidence="3" key="2">
    <citation type="journal article" date="2022" name="Sci. Total Environ.">
        <title>Prevalence, transmission, and molecular epidemiology of tet(X)-positive bacteria among humans, animals, and environmental niches in China: An epidemiological, and genomic-based study.</title>
        <authorList>
            <person name="Dong N."/>
            <person name="Zeng Y."/>
            <person name="Cai C."/>
            <person name="Sun C."/>
            <person name="Lu J."/>
            <person name="Liu C."/>
            <person name="Zhou H."/>
            <person name="Sun Q."/>
            <person name="Shu L."/>
            <person name="Wang H."/>
            <person name="Wang Y."/>
            <person name="Wang S."/>
            <person name="Wu C."/>
            <person name="Chan E.W."/>
            <person name="Chen G."/>
            <person name="Shen Z."/>
            <person name="Chen S."/>
            <person name="Zhang R."/>
        </authorList>
    </citation>
    <scope>NUCLEOTIDE SEQUENCE</scope>
    <source>
        <strain evidence="3">DF46-2-2</strain>
    </source>
</reference>
<accession>A0AAW7DWM9</accession>
<dbReference type="Pfam" id="PF19658">
    <property type="entry name" value="DUF6161"/>
    <property type="match status" value="1"/>
</dbReference>
<evidence type="ECO:0000256" key="1">
    <source>
        <dbReference type="SAM" id="Phobius"/>
    </source>
</evidence>
<dbReference type="Proteomes" id="UP001173465">
    <property type="component" value="Unassembled WGS sequence"/>
</dbReference>
<sequence length="382" mass="42953">MYRIKIRDLVGSEKEFNADELKEFYGNEIAAWEKLFNSSELKNKILYKPINGSYMSDKPPSVFGSYVNFKSNLTISDMEFDDIKMREDRYGIIKSFSNVIFSDSPAFQGLKEIVQNEKNGAAIEEASRLYVSGIKSAFKLYEVGPDEEHSAFKGYAEKGFSIALISTLEKGAEYSEASLLKARVDAVENLNIIKNTRTYAQEESNGLIKEYKKRAGELESLHGELLRLQKPASYWAESAKKYKKSGNFWSCILGISIIFIALVFYFFFIPMLDKTDGKISLVTAQTAVIIMLGSAVFFYFIRVCSRLVFSSFHLMRDAEEREQLTYVYLSLIKDGSIDSGARSIILQSLFSRTDTGLLGGDSSPTMPTADILKLLKSDKGSG</sequence>
<evidence type="ECO:0000259" key="2">
    <source>
        <dbReference type="Pfam" id="PF19658"/>
    </source>
</evidence>
<organism evidence="3 4">
    <name type="scientific">Thiopseudomonas alkaliphila</name>
    <dbReference type="NCBI Taxonomy" id="1697053"/>
    <lineage>
        <taxon>Bacteria</taxon>
        <taxon>Pseudomonadati</taxon>
        <taxon>Pseudomonadota</taxon>
        <taxon>Gammaproteobacteria</taxon>
        <taxon>Pseudomonadales</taxon>
        <taxon>Pseudomonadaceae</taxon>
        <taxon>Thiopseudomonas</taxon>
    </lineage>
</organism>
<dbReference type="RefSeq" id="WP_286594369.1">
    <property type="nucleotide sequence ID" value="NZ_JACANB010000008.1"/>
</dbReference>
<keyword evidence="1" id="KW-0472">Membrane</keyword>
<keyword evidence="1" id="KW-0812">Transmembrane</keyword>
<keyword evidence="1" id="KW-1133">Transmembrane helix</keyword>
<gene>
    <name evidence="3" type="ORF">HX099_10620</name>
</gene>